<proteinExistence type="predicted"/>
<dbReference type="HOGENOM" id="CLU_1174824_0_0_10"/>
<name>F4C139_SPHS2</name>
<evidence type="ECO:0000313" key="7">
    <source>
        <dbReference type="EMBL" id="ADZ76850.1"/>
    </source>
</evidence>
<accession>F4C139</accession>
<dbReference type="GO" id="GO:0030416">
    <property type="term" value="P:methylamine metabolic process"/>
    <property type="evidence" value="ECO:0007669"/>
    <property type="project" value="InterPro"/>
</dbReference>
<evidence type="ECO:0000256" key="4">
    <source>
        <dbReference type="ARBA" id="ARBA00023136"/>
    </source>
</evidence>
<sequence length="236" mass="27615">MINDLKFVAFVTRICVFYDKTMSHIRQKFSKTDTKIYFSLSELYHIKSRVMKAAVIEKKNLLYRVRSKFHHLWGTVRSWNWNEIFSITVVFLTILLFSYTAISKLFGHEKFVFQMRLAPVPLIKSVAPIVGWVLPFVELILAFMLYKEKTRHNGFIASLVLMILFEIYITWMKVVSITTGVDLPCTCGGVISHMGWGQHLIFNAVFIVFLTLAIHWHKRQPLNRDKSMLENSSYKP</sequence>
<feature type="transmembrane region" description="Helical" evidence="5">
    <location>
        <begin position="153"/>
        <end position="171"/>
    </location>
</feature>
<dbReference type="AlphaFoldDB" id="F4C139"/>
<organism evidence="7">
    <name type="scientific">Sphingobacterium sp. (strain 21)</name>
    <dbReference type="NCBI Taxonomy" id="743722"/>
    <lineage>
        <taxon>Bacteria</taxon>
        <taxon>Pseudomonadati</taxon>
        <taxon>Bacteroidota</taxon>
        <taxon>Sphingobacteriia</taxon>
        <taxon>Sphingobacteriales</taxon>
        <taxon>Sphingobacteriaceae</taxon>
        <taxon>Sphingobacterium</taxon>
    </lineage>
</organism>
<dbReference type="KEGG" id="shg:Sph21_0268"/>
<comment type="subcellular location">
    <subcellularLocation>
        <location evidence="1">Membrane</location>
        <topology evidence="1">Multi-pass membrane protein</topology>
    </subcellularLocation>
</comment>
<protein>
    <recommendedName>
        <fullName evidence="6">Methylamine utilisation protein MauE domain-containing protein</fullName>
    </recommendedName>
</protein>
<keyword evidence="4 5" id="KW-0472">Membrane</keyword>
<feature type="transmembrane region" description="Helical" evidence="5">
    <location>
        <begin position="84"/>
        <end position="102"/>
    </location>
</feature>
<evidence type="ECO:0000256" key="5">
    <source>
        <dbReference type="SAM" id="Phobius"/>
    </source>
</evidence>
<dbReference type="EMBL" id="CP002584">
    <property type="protein sequence ID" value="ADZ76850.1"/>
    <property type="molecule type" value="Genomic_DNA"/>
</dbReference>
<evidence type="ECO:0000259" key="6">
    <source>
        <dbReference type="Pfam" id="PF07291"/>
    </source>
</evidence>
<evidence type="ECO:0000256" key="2">
    <source>
        <dbReference type="ARBA" id="ARBA00022692"/>
    </source>
</evidence>
<feature type="transmembrane region" description="Helical" evidence="5">
    <location>
        <begin position="200"/>
        <end position="217"/>
    </location>
</feature>
<dbReference type="GO" id="GO:0016020">
    <property type="term" value="C:membrane"/>
    <property type="evidence" value="ECO:0007669"/>
    <property type="project" value="UniProtKB-SubCell"/>
</dbReference>
<dbReference type="STRING" id="743722.Sph21_0268"/>
<gene>
    <name evidence="7" type="ordered locus">Sph21_0268</name>
</gene>
<dbReference type="PATRIC" id="fig|743722.3.peg.289"/>
<dbReference type="InterPro" id="IPR009908">
    <property type="entry name" value="Methylamine_util_MauE"/>
</dbReference>
<keyword evidence="3 5" id="KW-1133">Transmembrane helix</keyword>
<reference evidence="7" key="1">
    <citation type="submission" date="2011-03" db="EMBL/GenBank/DDBJ databases">
        <title>Complete sequence of Sphingobacterium sp. 21.</title>
        <authorList>
            <consortium name="US DOE Joint Genome Institute"/>
            <person name="Lucas S."/>
            <person name="Copeland A."/>
            <person name="Lapidus A."/>
            <person name="Cheng J.-F."/>
            <person name="Goodwin L."/>
            <person name="Pitluck S."/>
            <person name="Davenport K."/>
            <person name="Detter J.C."/>
            <person name="Han C."/>
            <person name="Tapia R."/>
            <person name="Land M."/>
            <person name="Hauser L."/>
            <person name="Kyrpides N."/>
            <person name="Ivanova N."/>
            <person name="Ovchinnikova G."/>
            <person name="Pagani I."/>
            <person name="Siebers A.K."/>
            <person name="Allgaier M."/>
            <person name="Thelen M.P."/>
            <person name="Hugenholtz P."/>
            <person name="Woyke T."/>
        </authorList>
    </citation>
    <scope>NUCLEOTIDE SEQUENCE</scope>
    <source>
        <strain evidence="7">21</strain>
    </source>
</reference>
<evidence type="ECO:0000256" key="3">
    <source>
        <dbReference type="ARBA" id="ARBA00022989"/>
    </source>
</evidence>
<keyword evidence="2 5" id="KW-0812">Transmembrane</keyword>
<feature type="domain" description="Methylamine utilisation protein MauE" evidence="6">
    <location>
        <begin position="84"/>
        <end position="213"/>
    </location>
</feature>
<feature type="transmembrane region" description="Helical" evidence="5">
    <location>
        <begin position="122"/>
        <end position="146"/>
    </location>
</feature>
<evidence type="ECO:0000256" key="1">
    <source>
        <dbReference type="ARBA" id="ARBA00004141"/>
    </source>
</evidence>
<dbReference type="Pfam" id="PF07291">
    <property type="entry name" value="MauE"/>
    <property type="match status" value="1"/>
</dbReference>
<dbReference type="eggNOG" id="ENOG5030W65">
    <property type="taxonomic scope" value="Bacteria"/>
</dbReference>